<dbReference type="InterPro" id="IPR018631">
    <property type="entry name" value="AAA-ATPase-like_dom"/>
</dbReference>
<reference evidence="2 3" key="1">
    <citation type="submission" date="2020-06" db="EMBL/GenBank/DDBJ databases">
        <title>Mannheimia pernigra sp. nov. isolated from bovine respiratory tract.</title>
        <authorList>
            <person name="Kuhnert P."/>
            <person name="Akarsu-Egger H."/>
        </authorList>
    </citation>
    <scope>NUCLEOTIDE SEQUENCE [LARGE SCALE GENOMIC DNA]</scope>
    <source>
        <strain evidence="2 3">BNO311</strain>
    </source>
</reference>
<keyword evidence="2" id="KW-0547">Nucleotide-binding</keyword>
<accession>A0A7D5HSV9</accession>
<evidence type="ECO:0000313" key="3">
    <source>
        <dbReference type="Proteomes" id="UP000509660"/>
    </source>
</evidence>
<name>A0A7D5HSV9_9PAST</name>
<dbReference type="SUPFAM" id="SSF52540">
    <property type="entry name" value="P-loop containing nucleoside triphosphate hydrolases"/>
    <property type="match status" value="1"/>
</dbReference>
<dbReference type="GO" id="GO:0005524">
    <property type="term" value="F:ATP binding"/>
    <property type="evidence" value="ECO:0007669"/>
    <property type="project" value="UniProtKB-KW"/>
</dbReference>
<dbReference type="EMBL" id="CP055306">
    <property type="protein sequence ID" value="QLB39556.1"/>
    <property type="molecule type" value="Genomic_DNA"/>
</dbReference>
<dbReference type="InterPro" id="IPR027417">
    <property type="entry name" value="P-loop_NTPase"/>
</dbReference>
<dbReference type="Pfam" id="PF09820">
    <property type="entry name" value="AAA-ATPase_like"/>
    <property type="match status" value="1"/>
</dbReference>
<proteinExistence type="predicted"/>
<dbReference type="InterPro" id="IPR012547">
    <property type="entry name" value="PDDEXK_9"/>
</dbReference>
<sequence length="519" mass="59678">MKKQLPIGIQTFAELVQENYYYVDKTRQILELIETGKFIFLSRPRRFGKSLTLDTIAELFSANKPLFTGLYAEKNWDWEAKYPVIRFNFAKGVAKSKVTIEELLFSQLQQNAKQFGVALANYVGLGTLFDDLINKIVEKHQQKVVVLIDEYDKAILDNLESAEIAIEMRDILRDFYSVIKGQDANIRFAMLTGVSKFSKINLFSGLNNLYDATFDKQFSALCGYTQSELESVFAPELEGVDLLELKNWYNGYNWSGESVYNPFDILLFFSNSDRIYKPYWFETGSPTFLIDKLIQENVDMGKISQDISDDMLLSKFDVGDISPIALMFQTGYLTIDKVINTFDGVGYKLKYPNKEVQQSLNVMLLRRYLHKYESGSTLRSHLYDTLIQHDVARMQLVLKAFFASIPHDWHRNNQIAYYEGYWASVFYAYFASLGFPIITEDATSVGNIDMTLLVNNHVYIFEFKVVGKEVKDSPLGLALAQIIDRDYAKKYQGQGKTIYQIGVEFNKDSREVVFDVACL</sequence>
<dbReference type="RefSeq" id="WP_176809319.1">
    <property type="nucleotide sequence ID" value="NZ_CP055306.1"/>
</dbReference>
<dbReference type="PANTHER" id="PTHR34825:SF1">
    <property type="entry name" value="AAA-ATPASE-LIKE DOMAIN-CONTAINING PROTEIN"/>
    <property type="match status" value="1"/>
</dbReference>
<evidence type="ECO:0000259" key="1">
    <source>
        <dbReference type="Pfam" id="PF09820"/>
    </source>
</evidence>
<feature type="domain" description="AAA-ATPase-like" evidence="1">
    <location>
        <begin position="6"/>
        <end position="203"/>
    </location>
</feature>
<protein>
    <submittedName>
        <fullName evidence="2">ATP-binding protein</fullName>
    </submittedName>
</protein>
<keyword evidence="2" id="KW-0067">ATP-binding</keyword>
<dbReference type="Pfam" id="PF08011">
    <property type="entry name" value="PDDEXK_9"/>
    <property type="match status" value="1"/>
</dbReference>
<organism evidence="2 3">
    <name type="scientific">Mannheimia pernigra</name>
    <dbReference type="NCBI Taxonomy" id="111844"/>
    <lineage>
        <taxon>Bacteria</taxon>
        <taxon>Pseudomonadati</taxon>
        <taxon>Pseudomonadota</taxon>
        <taxon>Gammaproteobacteria</taxon>
        <taxon>Pasteurellales</taxon>
        <taxon>Pasteurellaceae</taxon>
        <taxon>Mannheimia</taxon>
    </lineage>
</organism>
<dbReference type="AlphaFoldDB" id="A0A7D5HSV9"/>
<evidence type="ECO:0000313" key="2">
    <source>
        <dbReference type="EMBL" id="QLB39556.1"/>
    </source>
</evidence>
<keyword evidence="3" id="KW-1185">Reference proteome</keyword>
<gene>
    <name evidence="2" type="ORF">HV559_00910</name>
</gene>
<dbReference type="Proteomes" id="UP000509660">
    <property type="component" value="Chromosome"/>
</dbReference>
<dbReference type="PANTHER" id="PTHR34825">
    <property type="entry name" value="CONSERVED PROTEIN, WITH A WEAK D-GALACTARATE DEHYDRATASE/ALTRONATE HYDROLASE DOMAIN"/>
    <property type="match status" value="1"/>
</dbReference>
<dbReference type="Gene3D" id="3.40.50.300">
    <property type="entry name" value="P-loop containing nucleotide triphosphate hydrolases"/>
    <property type="match status" value="1"/>
</dbReference>